<dbReference type="Pfam" id="PF00550">
    <property type="entry name" value="PP-binding"/>
    <property type="match status" value="2"/>
</dbReference>
<dbReference type="PROSITE" id="PS00012">
    <property type="entry name" value="PHOSPHOPANTETHEINE"/>
    <property type="match status" value="1"/>
</dbReference>
<dbReference type="PANTHER" id="PTHR45527:SF1">
    <property type="entry name" value="FATTY ACID SYNTHASE"/>
    <property type="match status" value="1"/>
</dbReference>
<evidence type="ECO:0000256" key="3">
    <source>
        <dbReference type="ARBA" id="ARBA00022553"/>
    </source>
</evidence>
<dbReference type="InterPro" id="IPR020806">
    <property type="entry name" value="PKS_PP-bd"/>
</dbReference>
<dbReference type="Pfam" id="PF13193">
    <property type="entry name" value="AMP-binding_C"/>
    <property type="match status" value="2"/>
</dbReference>
<dbReference type="Gene3D" id="2.30.38.10">
    <property type="entry name" value="Luciferase, Domain 3"/>
    <property type="match status" value="1"/>
</dbReference>
<dbReference type="InterPro" id="IPR036736">
    <property type="entry name" value="ACP-like_sf"/>
</dbReference>
<evidence type="ECO:0000313" key="6">
    <source>
        <dbReference type="Proteomes" id="UP000615755"/>
    </source>
</evidence>
<dbReference type="InterPro" id="IPR001242">
    <property type="entry name" value="Condensation_dom"/>
</dbReference>
<evidence type="ECO:0000313" key="5">
    <source>
        <dbReference type="EMBL" id="MBE0369953.1"/>
    </source>
</evidence>
<dbReference type="Gene3D" id="3.40.50.12780">
    <property type="entry name" value="N-terminal domain of ligase-like"/>
    <property type="match status" value="1"/>
</dbReference>
<dbReference type="SUPFAM" id="SSF47336">
    <property type="entry name" value="ACP-like"/>
    <property type="match status" value="2"/>
</dbReference>
<protein>
    <recommendedName>
        <fullName evidence="4">Carrier domain-containing protein</fullName>
    </recommendedName>
</protein>
<keyword evidence="2" id="KW-0596">Phosphopantetheine</keyword>
<dbReference type="Proteomes" id="UP000615755">
    <property type="component" value="Unassembled WGS sequence"/>
</dbReference>
<feature type="domain" description="Carrier" evidence="4">
    <location>
        <begin position="1522"/>
        <end position="1599"/>
    </location>
</feature>
<dbReference type="EMBL" id="AQGV01000014">
    <property type="protein sequence ID" value="MBE0369953.1"/>
    <property type="molecule type" value="Genomic_DNA"/>
</dbReference>
<sequence length="1834" mass="200517">MERSLEMVVGILGILKAGGAYVPLDPHYPQERLSYMLADAQLSLVLHQGAGAAALSEFTGALVSLEAAQYGHYSTDNLDKGALGLSSSNLAYVIYTSGSTGKPKGVMIEHQGLVNTVVDNAETFELTPNSVFFQSTSIGFDAATWVIWMSLRSGATMTLASSGDYAQELTQHQDVTHIMMTPSMLQLVSPEHKNSISHVVVGGEFCSAELINQWLVHDIKFFNAYGPTEVSICSSIWRAKALSQTSIGRAISNTQFFILNDQQALSPKGSIGELYLGGDGLARGYLNQPSLTAERFIDNPYFDEHDPHSSKRLYRTGDLVRYLPDGELAFMGRTDDQVKIRGFRIELGEIETQLTQQAGVESAVVTVNGTADSQQLVGYIHSPAVLDDGAQTSLIEQVKTALAAQLPEYMVPSVLMVVHEWPLTPNGKVDKRALPAPEGAALQGGYVAPQTETELGLVEIWSELLGIEATGISTTANFYALGGHSLLSIRLMAKIRQRFAVELPVQVIFDTPNLAALALTLADYHCDAMVSTPLRAIPRTSDIQPVSFAQQRLWFIDSLQGGSAEYNMSMAFEVQGALDIAVVNRAFSDIIARHEVLRTRYIEVAGVAKQQICAMSAVHFEVAVEDLSHLTGEMQAHAVKALVDSEFTQAFNLAEDVMLRVSYIKTADSAGVLLFNMHHIASDGWSMDVLAKEFFALYDAYSQGKASPLPELEIQYADYAHWQHTHLEGEVLDNQLDYWTKQLDELPGVHSLPLCYPRPDIKAYEGALLSGSLPSTVGEKLQAVAKQYQLTPFMLLHGALSLLLARHSNSADIVIGTPVANRMQAELTPLIGFFVNTLVLRANTGYHTVGEYFKHIRAVHLEAQSHQDVPFEQLVDRLKVPRSKAHSPLFQIMMTTNTDYGLHHEGESVALPGVQMSAYESDAVQAKFDLDVELTLSDAGVGINWTYDIGLFSEAAIARLNAHLCRLLTSLSEVTEETVALPSLAMLSESETAHLVTGLNNTEIAYDKAACIHTLFEQQAQQQPDKVAVVFADKTLTYKQLNEQSNQLAHYLREHHAIRPDSLVGLCVERSLEMVVGILGILKAGGAYVPLDPHYPQERLSYMLADAQLSLVLHQGAGAAALSEFTGALVSLEAAPYGHYSTDNLDKGALGLSSSNLAYVIYTSGSTGKPKGVMIEHRSAQALMHEMSDWFTGVTRFGWGASYVFDASLQGIVCLFSGRTLIVVPEDIKTQPERLQDYIQSHHIELLDCTPSVLQFWLDTWHDFTPPHLLVGGEAISQALWQRLAGYTAEGIEIRNVYGPTECTVNSTMAHVSGTEVHIGKPLSYMRSYVLSDDGCRGLVPYGSAGELYLGGDGLARGYLNQPSLTAERFIDNPYFDEHDPHSSKRLYRTGDLVRYLPDGELAFMGRTDDQVKIRGFRIELGEIETQLAQQAGVESALVMAKELAASQQLVGYIHSPAVLDDGAQASLIEQVKTALAAQLPEYMVPSVLMVVHEWPLTPNGKVDKRALPAAEGAALQGGYVAPQTETELGLVEIWSELLGIEATGISTTANFFEIGGHSLLMLRLCAQMKQRFGVEISLNDLFSTVTIEAMARLCNGKSLQADGALVRAMSDIQVHRRAVFLIPGVASTEHDFAWLASTLASHNINVYGCPHRGLLDGLQPFKSLTENAEQLAEAIAATVKPDMVIQLVGHSFGGVLALEAANILRGNGFQVELTFVDVYFEQSIQMVKSCHVASVENKCHRKDETIDSELLDRVNLLAQRQTNWFDNYVPTVASGVVLRGAYAAASPYCLQAYNDYMAQHSANNIESITIDTDHKGILKQEELSRFIVIGCNK</sequence>
<dbReference type="Gene3D" id="3.40.50.980">
    <property type="match status" value="2"/>
</dbReference>
<dbReference type="CDD" id="cd19531">
    <property type="entry name" value="LCL_NRPS-like"/>
    <property type="match status" value="1"/>
</dbReference>
<dbReference type="InterPro" id="IPR025110">
    <property type="entry name" value="AMP-bd_C"/>
</dbReference>
<comment type="cofactor">
    <cofactor evidence="1">
        <name>pantetheine 4'-phosphate</name>
        <dbReference type="ChEBI" id="CHEBI:47942"/>
    </cofactor>
</comment>
<dbReference type="SUPFAM" id="SSF52777">
    <property type="entry name" value="CoA-dependent acyltransferases"/>
    <property type="match status" value="2"/>
</dbReference>
<dbReference type="InterPro" id="IPR000873">
    <property type="entry name" value="AMP-dep_synth/lig_dom"/>
</dbReference>
<feature type="domain" description="Carrier" evidence="4">
    <location>
        <begin position="448"/>
        <end position="525"/>
    </location>
</feature>
<dbReference type="InterPro" id="IPR029058">
    <property type="entry name" value="AB_hydrolase_fold"/>
</dbReference>
<dbReference type="Gene3D" id="3.30.559.30">
    <property type="entry name" value="Nonribosomal peptide synthetase, condensation domain"/>
    <property type="match status" value="1"/>
</dbReference>
<reference evidence="5 6" key="1">
    <citation type="submission" date="2015-03" db="EMBL/GenBank/DDBJ databases">
        <title>Genome sequence of Pseudoalteromonas aurantia.</title>
        <authorList>
            <person name="Xie B.-B."/>
            <person name="Rong J.-C."/>
            <person name="Qin Q.-L."/>
            <person name="Zhang Y.-Z."/>
        </authorList>
    </citation>
    <scope>NUCLEOTIDE SEQUENCE [LARGE SCALE GENOMIC DNA]</scope>
    <source>
        <strain evidence="5 6">208</strain>
    </source>
</reference>
<dbReference type="Pfam" id="PF00975">
    <property type="entry name" value="Thioesterase"/>
    <property type="match status" value="1"/>
</dbReference>
<gene>
    <name evidence="5" type="ORF">PAUR_a4564</name>
</gene>
<dbReference type="SUPFAM" id="SSF56801">
    <property type="entry name" value="Acetyl-CoA synthetase-like"/>
    <property type="match status" value="2"/>
</dbReference>
<dbReference type="Gene3D" id="3.30.300.30">
    <property type="match status" value="2"/>
</dbReference>
<dbReference type="InterPro" id="IPR006162">
    <property type="entry name" value="Ppantetheine_attach_site"/>
</dbReference>
<comment type="caution">
    <text evidence="5">The sequence shown here is derived from an EMBL/GenBank/DDBJ whole genome shotgun (WGS) entry which is preliminary data.</text>
</comment>
<evidence type="ECO:0000259" key="4">
    <source>
        <dbReference type="PROSITE" id="PS50075"/>
    </source>
</evidence>
<organism evidence="5 6">
    <name type="scientific">Pseudoalteromonas aurantia 208</name>
    <dbReference type="NCBI Taxonomy" id="1314867"/>
    <lineage>
        <taxon>Bacteria</taxon>
        <taxon>Pseudomonadati</taxon>
        <taxon>Pseudomonadota</taxon>
        <taxon>Gammaproteobacteria</taxon>
        <taxon>Alteromonadales</taxon>
        <taxon>Pseudoalteromonadaceae</taxon>
        <taxon>Pseudoalteromonas</taxon>
    </lineage>
</organism>
<dbReference type="NCBIfam" id="TIGR01733">
    <property type="entry name" value="AA-adenyl-dom"/>
    <property type="match status" value="2"/>
</dbReference>
<dbReference type="SUPFAM" id="SSF53474">
    <property type="entry name" value="alpha/beta-Hydrolases"/>
    <property type="match status" value="1"/>
</dbReference>
<evidence type="ECO:0000256" key="2">
    <source>
        <dbReference type="ARBA" id="ARBA00022450"/>
    </source>
</evidence>
<dbReference type="Gene3D" id="3.40.50.1820">
    <property type="entry name" value="alpha/beta hydrolase"/>
    <property type="match status" value="1"/>
</dbReference>
<dbReference type="PROSITE" id="PS00455">
    <property type="entry name" value="AMP_BINDING"/>
    <property type="match status" value="2"/>
</dbReference>
<dbReference type="SMART" id="SM00823">
    <property type="entry name" value="PKS_PP"/>
    <property type="match status" value="2"/>
</dbReference>
<dbReference type="InterPro" id="IPR042099">
    <property type="entry name" value="ANL_N_sf"/>
</dbReference>
<dbReference type="NCBIfam" id="NF003417">
    <property type="entry name" value="PRK04813.1"/>
    <property type="match status" value="2"/>
</dbReference>
<dbReference type="InterPro" id="IPR023213">
    <property type="entry name" value="CAT-like_dom_sf"/>
</dbReference>
<keyword evidence="6" id="KW-1185">Reference proteome</keyword>
<dbReference type="InterPro" id="IPR045851">
    <property type="entry name" value="AMP-bd_C_sf"/>
</dbReference>
<dbReference type="PANTHER" id="PTHR45527">
    <property type="entry name" value="NONRIBOSOMAL PEPTIDE SYNTHETASE"/>
    <property type="match status" value="1"/>
</dbReference>
<dbReference type="Gene3D" id="1.10.1200.10">
    <property type="entry name" value="ACP-like"/>
    <property type="match status" value="1"/>
</dbReference>
<dbReference type="CDD" id="cd05930">
    <property type="entry name" value="A_NRPS"/>
    <property type="match status" value="2"/>
</dbReference>
<dbReference type="InterPro" id="IPR020845">
    <property type="entry name" value="AMP-binding_CS"/>
</dbReference>
<dbReference type="PROSITE" id="PS50075">
    <property type="entry name" value="CARRIER"/>
    <property type="match status" value="2"/>
</dbReference>
<dbReference type="InterPro" id="IPR009081">
    <property type="entry name" value="PP-bd_ACP"/>
</dbReference>
<evidence type="ECO:0000256" key="1">
    <source>
        <dbReference type="ARBA" id="ARBA00001957"/>
    </source>
</evidence>
<keyword evidence="3" id="KW-0597">Phosphoprotein</keyword>
<dbReference type="Gene3D" id="3.30.559.10">
    <property type="entry name" value="Chloramphenicol acetyltransferase-like domain"/>
    <property type="match status" value="1"/>
</dbReference>
<accession>A0ABR9EG18</accession>
<dbReference type="Pfam" id="PF00501">
    <property type="entry name" value="AMP-binding"/>
    <property type="match status" value="2"/>
</dbReference>
<dbReference type="InterPro" id="IPR001031">
    <property type="entry name" value="Thioesterase"/>
</dbReference>
<dbReference type="Pfam" id="PF00668">
    <property type="entry name" value="Condensation"/>
    <property type="match status" value="1"/>
</dbReference>
<name>A0ABR9EG18_9GAMM</name>
<dbReference type="InterPro" id="IPR010071">
    <property type="entry name" value="AA_adenyl_dom"/>
</dbReference>
<proteinExistence type="predicted"/>